<dbReference type="Gene3D" id="3.40.190.10">
    <property type="entry name" value="Periplasmic binding protein-like II"/>
    <property type="match status" value="2"/>
</dbReference>
<dbReference type="InterPro" id="IPR050490">
    <property type="entry name" value="Bact_solute-bd_prot1"/>
</dbReference>
<keyword evidence="3" id="KW-1185">Reference proteome</keyword>
<dbReference type="InterPro" id="IPR006059">
    <property type="entry name" value="SBP"/>
</dbReference>
<reference evidence="2 3" key="1">
    <citation type="submission" date="2014-12" db="EMBL/GenBank/DDBJ databases">
        <title>Draft genome sequence of Paenibacillus kamchatkensis strain B-2647.</title>
        <authorList>
            <person name="Karlyshev A.V."/>
            <person name="Kudryashova E.B."/>
        </authorList>
    </citation>
    <scope>NUCLEOTIDE SEQUENCE [LARGE SCALE GENOMIC DNA]</scope>
    <source>
        <strain evidence="2 3">VKM B-2647</strain>
    </source>
</reference>
<organism evidence="2 3">
    <name type="scientific">Gordoniibacillus kamchatkensis</name>
    <dbReference type="NCBI Taxonomy" id="1590651"/>
    <lineage>
        <taxon>Bacteria</taxon>
        <taxon>Bacillati</taxon>
        <taxon>Bacillota</taxon>
        <taxon>Bacilli</taxon>
        <taxon>Bacillales</taxon>
        <taxon>Paenibacillaceae</taxon>
        <taxon>Gordoniibacillus</taxon>
    </lineage>
</organism>
<accession>A0ABR5AMV7</accession>
<dbReference type="PANTHER" id="PTHR43649">
    <property type="entry name" value="ARABINOSE-BINDING PROTEIN-RELATED"/>
    <property type="match status" value="1"/>
</dbReference>
<dbReference type="EMBL" id="JXAK01000002">
    <property type="protein sequence ID" value="KIL42358.1"/>
    <property type="molecule type" value="Genomic_DNA"/>
</dbReference>
<dbReference type="SUPFAM" id="SSF53850">
    <property type="entry name" value="Periplasmic binding protein-like II"/>
    <property type="match status" value="1"/>
</dbReference>
<comment type="caution">
    <text evidence="2">The sequence shown here is derived from an EMBL/GenBank/DDBJ whole genome shotgun (WGS) entry which is preliminary data.</text>
</comment>
<dbReference type="Proteomes" id="UP000031967">
    <property type="component" value="Unassembled WGS sequence"/>
</dbReference>
<evidence type="ECO:0000313" key="3">
    <source>
        <dbReference type="Proteomes" id="UP000031967"/>
    </source>
</evidence>
<gene>
    <name evidence="2" type="ORF">SD70_01780</name>
</gene>
<feature type="region of interest" description="Disordered" evidence="1">
    <location>
        <begin position="1"/>
        <end position="22"/>
    </location>
</feature>
<proteinExistence type="predicted"/>
<sequence>MLLVSACSNNSQSDNAKSGQENAKYKGQEITALLEQHPTSNALQKMLPEFEKETGIKVNLEIIPEGDIPPKALLDFSSKTGRYDIVMADWIFGQGFQNGDYIEPLNHYIDNPSLNKNYNGDDFLKSYREMMKKDGKYYGLPVYGESTFFMYRKDLFEKYGIQVPKTFDDLMNAAKTIHDKTNGDIAGITLRGQQGIEAVYIWAGILGGFGAKWLDDKGKSAIASPESIAATKFYSDLLRKYGPTGVANFGWQENRLLFQQGKAAMTIDATVNGAFNEDPKESSIVGKVGYAPVPVQSQSLKGKSSSLDSHGFYLSKESKHKEAAWLFMSWATNKEQQLKSLKLEPNCGITSITAINSPEFSQKFGTFKDVMLEAINNGNPDYLPLVPNINEVINNTGIAISKSLLGASTPELALKEANDKNNDLLK</sequence>
<name>A0ABR5AMV7_9BACL</name>
<evidence type="ECO:0000256" key="1">
    <source>
        <dbReference type="SAM" id="MobiDB-lite"/>
    </source>
</evidence>
<protein>
    <submittedName>
        <fullName evidence="2">Sugar ABC transporter substrate-binding protein</fullName>
    </submittedName>
</protein>
<dbReference type="PANTHER" id="PTHR43649:SF12">
    <property type="entry name" value="DIACETYLCHITOBIOSE BINDING PROTEIN DASA"/>
    <property type="match status" value="1"/>
</dbReference>
<feature type="compositionally biased region" description="Polar residues" evidence="1">
    <location>
        <begin position="1"/>
        <end position="21"/>
    </location>
</feature>
<dbReference type="Pfam" id="PF01547">
    <property type="entry name" value="SBP_bac_1"/>
    <property type="match status" value="1"/>
</dbReference>
<evidence type="ECO:0000313" key="2">
    <source>
        <dbReference type="EMBL" id="KIL42358.1"/>
    </source>
</evidence>
<dbReference type="CDD" id="cd13585">
    <property type="entry name" value="PBP2_TMBP_like"/>
    <property type="match status" value="1"/>
</dbReference>